<dbReference type="InterPro" id="IPR003593">
    <property type="entry name" value="AAA+_ATPase"/>
</dbReference>
<evidence type="ECO:0000256" key="9">
    <source>
        <dbReference type="ARBA" id="ARBA00022741"/>
    </source>
</evidence>
<dbReference type="GO" id="GO:0003678">
    <property type="term" value="F:DNA helicase activity"/>
    <property type="evidence" value="ECO:0007669"/>
    <property type="project" value="UniProtKB-EC"/>
</dbReference>
<proteinExistence type="inferred from homology"/>
<evidence type="ECO:0000256" key="6">
    <source>
        <dbReference type="ARBA" id="ARBA00012134"/>
    </source>
</evidence>
<evidence type="ECO:0000256" key="18">
    <source>
        <dbReference type="ARBA" id="ARBA00023242"/>
    </source>
</evidence>
<dbReference type="NCBIfam" id="TIGR00461">
    <property type="entry name" value="gcvP"/>
    <property type="match status" value="1"/>
</dbReference>
<dbReference type="SUPFAM" id="SSF53383">
    <property type="entry name" value="PLP-dependent transferases"/>
    <property type="match status" value="2"/>
</dbReference>
<comment type="caution">
    <text evidence="25">The sequence shown here is derived from an EMBL/GenBank/DDBJ whole genome shotgun (WGS) entry which is preliminary data.</text>
</comment>
<evidence type="ECO:0000256" key="20">
    <source>
        <dbReference type="ARBA" id="ARBA00049026"/>
    </source>
</evidence>
<keyword evidence="9" id="KW-0547">Nucleotide-binding</keyword>
<dbReference type="InterPro" id="IPR041048">
    <property type="entry name" value="RuvB-like_C"/>
</dbReference>
<dbReference type="CDD" id="cd00613">
    <property type="entry name" value="GDC-P"/>
    <property type="match status" value="1"/>
</dbReference>
<keyword evidence="23" id="KW-0812">Transmembrane</keyword>
<keyword evidence="11" id="KW-0347">Helicase</keyword>
<dbReference type="GO" id="GO:0060828">
    <property type="term" value="P:regulation of canonical Wnt signaling pathway"/>
    <property type="evidence" value="ECO:0007669"/>
    <property type="project" value="UniProtKB-ARBA"/>
</dbReference>
<evidence type="ECO:0000256" key="3">
    <source>
        <dbReference type="ARBA" id="ARBA00004123"/>
    </source>
</evidence>
<keyword evidence="23" id="KW-1133">Transmembrane helix</keyword>
<dbReference type="InterPro" id="IPR004853">
    <property type="entry name" value="Sugar_P_trans_dom"/>
</dbReference>
<dbReference type="PANTHER" id="PTHR11773">
    <property type="entry name" value="GLYCINE DEHYDROGENASE, DECARBOXYLATING"/>
    <property type="match status" value="1"/>
</dbReference>
<dbReference type="InterPro" id="IPR049316">
    <property type="entry name" value="GDC-P_C"/>
</dbReference>
<dbReference type="GO" id="GO:0045893">
    <property type="term" value="P:positive regulation of DNA-templated transcription"/>
    <property type="evidence" value="ECO:0007669"/>
    <property type="project" value="UniProtKB-ARBA"/>
</dbReference>
<dbReference type="Gene3D" id="3.40.640.10">
    <property type="entry name" value="Type I PLP-dependent aspartate aminotransferase-like (Major domain)"/>
    <property type="match status" value="2"/>
</dbReference>
<organism evidence="25 26">
    <name type="scientific">Vespula maculifrons</name>
    <name type="common">Eastern yellow jacket</name>
    <name type="synonym">Wasp</name>
    <dbReference type="NCBI Taxonomy" id="7453"/>
    <lineage>
        <taxon>Eukaryota</taxon>
        <taxon>Metazoa</taxon>
        <taxon>Ecdysozoa</taxon>
        <taxon>Arthropoda</taxon>
        <taxon>Hexapoda</taxon>
        <taxon>Insecta</taxon>
        <taxon>Pterygota</taxon>
        <taxon>Neoptera</taxon>
        <taxon>Endopterygota</taxon>
        <taxon>Hymenoptera</taxon>
        <taxon>Apocrita</taxon>
        <taxon>Aculeata</taxon>
        <taxon>Vespoidea</taxon>
        <taxon>Vespidae</taxon>
        <taxon>Vespinae</taxon>
        <taxon>Vespula</taxon>
    </lineage>
</organism>
<comment type="similarity">
    <text evidence="4">Belongs to the RuvB family.</text>
</comment>
<dbReference type="GO" id="GO:0000123">
    <property type="term" value="C:histone acetyltransferase complex"/>
    <property type="evidence" value="ECO:0007669"/>
    <property type="project" value="UniProtKB-ARBA"/>
</dbReference>
<dbReference type="GO" id="GO:0016787">
    <property type="term" value="F:hydrolase activity"/>
    <property type="evidence" value="ECO:0007669"/>
    <property type="project" value="UniProtKB-KW"/>
</dbReference>
<dbReference type="Gene3D" id="1.10.8.60">
    <property type="match status" value="1"/>
</dbReference>
<dbReference type="Pfam" id="PF17856">
    <property type="entry name" value="TIP49_C"/>
    <property type="match status" value="1"/>
</dbReference>
<feature type="transmembrane region" description="Helical" evidence="23">
    <location>
        <begin position="7"/>
        <end position="28"/>
    </location>
</feature>
<dbReference type="PANTHER" id="PTHR11773:SF1">
    <property type="entry name" value="GLYCINE DEHYDROGENASE (DECARBOXYLATING), MITOCHONDRIAL"/>
    <property type="match status" value="1"/>
</dbReference>
<evidence type="ECO:0000256" key="22">
    <source>
        <dbReference type="PIRSR" id="PIRSR603437-50"/>
    </source>
</evidence>
<evidence type="ECO:0000256" key="14">
    <source>
        <dbReference type="ARBA" id="ARBA00023002"/>
    </source>
</evidence>
<feature type="transmembrane region" description="Helical" evidence="23">
    <location>
        <begin position="34"/>
        <end position="54"/>
    </location>
</feature>
<evidence type="ECO:0000313" key="26">
    <source>
        <dbReference type="Proteomes" id="UP001607303"/>
    </source>
</evidence>
<dbReference type="GO" id="GO:0010628">
    <property type="term" value="P:positive regulation of gene expression"/>
    <property type="evidence" value="ECO:0007669"/>
    <property type="project" value="UniProtKB-ARBA"/>
</dbReference>
<dbReference type="InterPro" id="IPR010339">
    <property type="entry name" value="TIP49_P-loop"/>
</dbReference>
<dbReference type="InterPro" id="IPR015424">
    <property type="entry name" value="PyrdxlP-dep_Trfase"/>
</dbReference>
<keyword evidence="13 22" id="KW-0663">Pyridoxal phosphate</keyword>
<dbReference type="GO" id="GO:0140861">
    <property type="term" value="P:DNA repair-dependent chromatin remodeling"/>
    <property type="evidence" value="ECO:0007669"/>
    <property type="project" value="UniProtKB-ARBA"/>
</dbReference>
<reference evidence="25 26" key="1">
    <citation type="journal article" date="2024" name="Ann. Entomol. Soc. Am.">
        <title>Genomic analyses of the southern and eastern yellowjacket wasps (Hymenoptera: Vespidae) reveal evolutionary signatures of social life.</title>
        <authorList>
            <person name="Catto M.A."/>
            <person name="Caine P.B."/>
            <person name="Orr S.E."/>
            <person name="Hunt B.G."/>
            <person name="Goodisman M.A.D."/>
        </authorList>
    </citation>
    <scope>NUCLEOTIDE SEQUENCE [LARGE SCALE GENOMIC DNA]</scope>
    <source>
        <strain evidence="25">232</strain>
        <tissue evidence="25">Head and thorax</tissue>
    </source>
</reference>
<dbReference type="GO" id="GO:0005634">
    <property type="term" value="C:nucleus"/>
    <property type="evidence" value="ECO:0007669"/>
    <property type="project" value="UniProtKB-SubCell"/>
</dbReference>
<dbReference type="Gene3D" id="3.90.1150.10">
    <property type="entry name" value="Aspartate Aminotransferase, domain 1"/>
    <property type="match status" value="2"/>
</dbReference>
<accession>A0ABD2CQG0</accession>
<dbReference type="EMBL" id="JAYRBN010000035">
    <property type="protein sequence ID" value="KAL2747354.1"/>
    <property type="molecule type" value="Genomic_DNA"/>
</dbReference>
<sequence>MNKKAVVAFYLILNIFFSIVIVLLNKWLYIHTKFPNITLSMIHFIITFIGLLICQRMDVFCVKSIDIREMLFIATTFCGFVVLTNLSLAHNTVGTYQVAKMLTTPCIILMQILFYKKHFSILVKLTLIPIIIGVIMNFYYDIQFNVIGTVYATLGVFVTSLYQVNISLILDIHFKYKPLLINRKQKEFQMDPMQLLYYQAPLSAIMLLVVVPLLEPVEQTLSYNWTFWDIFMVVLSGVVAFFVNLTSYWIIGQTSPLTYNMVGHSKFCLLLLGGAIVFHETLAMNQVIGITLTLTGIILYAHVKMKDNQNVTSELAVEERKPLYKVVNIAPRAKDFGLTKLNTLIEVNDQIGDCICIDITDAKYRLVPTGVIFYYIMKIEEVKSTAKTQRISAHTHIKGLGLDENGTAIQAAAGLVGQELAREAAGIVVDMIKSKKMAGRAVLLAGPPGTGKTAIALAIAQELGNKVPFCPMVGSEVYSSEIKKTEVLMENFRRAIGLRIKETKEVYEGEVTELTPIETENPMGGYGKTVSHVVIGLKTAKGTKQLKLDPSIYESLQKEKVETGDVIYIEVNSGAVKRQGRSDNFATEFDLEAEEYVPLPKGDVHKKKEVIQDVTLHDLDVANAKPQGGQDIMSMMGQLMKPKKTEITDKLRKEINKVVNKYIDQGIAELVPGVLFIDEVHMLDIETFTYLHRALESAIAPIVIFATNRGRCVIRGTEDIISPHGIPLDLLDRLLIIRTLPYSRAEIEQIVKLRATTEGLQIDDEALSTLGELGTKTTLRYVVQLLTPAALTAKINERTNIKKEDIKEVGALFLDAKSSAKILTQNKDKFMKVTQCSKQLCKHSKISLHIHKYNSTTATNIERLLPQKDEFQNRHIGPREYELTKMLQTIGFKNLEELSKTAIPGHILHTKDLNIEQPITEYELIKRITKISEKNEVWRSYIGMGRLEGLLNYQTMICDLTGMQMANASLLDEGTAAAEALALAHRQNKRKKLFVSDKVHPQTIGVIATRATSLDLDLEIGNIFNIDTSKKDISGILLQYPDTTGSIYDFSEVTKKAQADGTIVCAATDLLALALIEPPSKFSVDVCIGTSQRFGVPLGYGGPHAGFFACKKEFVRLMPGRMVGVTRDSNGQNAYRLTLQTREQHIKRDRATSNICTAQALLANMSAMYAVYHGPEGIRNIASRIHNLTIILAKGLQSAGNKINNEYFFDTIQILPSIPLNVLKDNASKAKINLRYFPDKSIGISLDETTTIQDVNDLLKIFSTNMTVEEIIKSNSLNNQSLDHSSFKRTSLYLQHPVFKTHHSETRIVRYMKYLENKDVSLVHSMIPLGSCTMKLNSTTEMMPCSLRGFTDIHPFAPIEQAQGYQQLFSELEEDLCAITGYDNISFQPNSGAQGEYAGLRAIHCYHESRGANHRRVCLIPVSAHGTNPASAQMAGMQVKPIFVCKDGSIDIVHLKELIEKYQETLSCLMITYPSTNGVFEDTIGDICTLVHNAGGQVYLDGANMNAQVGLCRPGDYGSDVSHLNLHKTFCIPHGGGGPGMGPIGVKKHLAPFLPNHPVINSMVNNVKALRESGAVSAAPFGSSAILPISWGYIKMMGPKGLRKATQVAILNANYMSKKLENYYKTLYKGRAGLVAHEFILDVRDFKKTANIEAVDIAKRLMDYGFHAPTMSWPVAGTLMIEPTESEDKAELDRFCDALISIKDEINNIENGKFDIIQNPLKNAPHTQLQVIVKDWDLPYSREIAAFPAPFVKKSNKIWPSVGRIDDTYGDKNLFCICPPVASY</sequence>
<keyword evidence="12" id="KW-0067">ATP-binding</keyword>
<gene>
    <name evidence="25" type="ORF">V1477_004046</name>
</gene>
<dbReference type="GO" id="GO:0004375">
    <property type="term" value="F:glycine dehydrogenase (decarboxylating) activity"/>
    <property type="evidence" value="ECO:0007669"/>
    <property type="project" value="UniProtKB-EC"/>
</dbReference>
<dbReference type="EC" id="1.4.4.2" evidence="6"/>
<dbReference type="Gene3D" id="2.40.50.360">
    <property type="entry name" value="RuvB-like helicase, domain II"/>
    <property type="match status" value="1"/>
</dbReference>
<feature type="transmembrane region" description="Helical" evidence="23">
    <location>
        <begin position="70"/>
        <end position="88"/>
    </location>
</feature>
<evidence type="ECO:0000256" key="10">
    <source>
        <dbReference type="ARBA" id="ARBA00022801"/>
    </source>
</evidence>
<evidence type="ECO:0000256" key="17">
    <source>
        <dbReference type="ARBA" id="ARBA00023172"/>
    </source>
</evidence>
<evidence type="ECO:0000256" key="2">
    <source>
        <dbReference type="ARBA" id="ARBA00003373"/>
    </source>
</evidence>
<evidence type="ECO:0000256" key="8">
    <source>
        <dbReference type="ARBA" id="ARBA00022618"/>
    </source>
</evidence>
<evidence type="ECO:0000256" key="21">
    <source>
        <dbReference type="ARBA" id="ARBA00080575"/>
    </source>
</evidence>
<dbReference type="GO" id="GO:0009968">
    <property type="term" value="P:negative regulation of signal transduction"/>
    <property type="evidence" value="ECO:0007669"/>
    <property type="project" value="UniProtKB-ARBA"/>
</dbReference>
<comment type="similarity">
    <text evidence="5">Belongs to the GcvP family.</text>
</comment>
<dbReference type="NCBIfam" id="NF003346">
    <property type="entry name" value="PRK04366.1"/>
    <property type="match status" value="1"/>
</dbReference>
<comment type="function">
    <text evidence="2">Proposed core component of the chromatin remodeling INO80 complex which is involved in transcriptional regulation, DNA replication and probably DNA repair.</text>
</comment>
<dbReference type="SUPFAM" id="SSF103481">
    <property type="entry name" value="Multidrug resistance efflux transporter EmrE"/>
    <property type="match status" value="1"/>
</dbReference>
<evidence type="ECO:0000256" key="11">
    <source>
        <dbReference type="ARBA" id="ARBA00022806"/>
    </source>
</evidence>
<dbReference type="GO" id="GO:0005524">
    <property type="term" value="F:ATP binding"/>
    <property type="evidence" value="ECO:0007669"/>
    <property type="project" value="UniProtKB-KW"/>
</dbReference>
<dbReference type="EC" id="3.6.4.12" evidence="7"/>
<dbReference type="Pfam" id="PF02347">
    <property type="entry name" value="GDC-P"/>
    <property type="match status" value="1"/>
</dbReference>
<keyword evidence="14" id="KW-0560">Oxidoreductase</keyword>
<evidence type="ECO:0000256" key="23">
    <source>
        <dbReference type="SAM" id="Phobius"/>
    </source>
</evidence>
<keyword evidence="19" id="KW-0131">Cell cycle</keyword>
<dbReference type="FunFam" id="1.10.8.60:FF:000010">
    <property type="entry name" value="RuvB-like helicase"/>
    <property type="match status" value="1"/>
</dbReference>
<dbReference type="FunFam" id="3.40.640.10:FF:000007">
    <property type="entry name" value="glycine dehydrogenase (Decarboxylating), mitochondrial"/>
    <property type="match status" value="1"/>
</dbReference>
<evidence type="ECO:0000256" key="7">
    <source>
        <dbReference type="ARBA" id="ARBA00012551"/>
    </source>
</evidence>
<comment type="catalytic activity">
    <reaction evidence="20">
        <text>N(6)-[(R)-lipoyl]-L-lysyl-[glycine-cleavage complex H protein] + glycine + H(+) = N(6)-[(R)-S(8)-aminomethyldihydrolipoyl]-L-lysyl-[glycine-cleavage complex H protein] + CO2</text>
        <dbReference type="Rhea" id="RHEA:24304"/>
        <dbReference type="Rhea" id="RHEA-COMP:10494"/>
        <dbReference type="Rhea" id="RHEA-COMP:10495"/>
        <dbReference type="ChEBI" id="CHEBI:15378"/>
        <dbReference type="ChEBI" id="CHEBI:16526"/>
        <dbReference type="ChEBI" id="CHEBI:57305"/>
        <dbReference type="ChEBI" id="CHEBI:83099"/>
        <dbReference type="ChEBI" id="CHEBI:83143"/>
        <dbReference type="EC" id="1.4.4.2"/>
    </reaction>
</comment>
<feature type="transmembrane region" description="Helical" evidence="23">
    <location>
        <begin position="146"/>
        <end position="174"/>
    </location>
</feature>
<feature type="transmembrane region" description="Helical" evidence="23">
    <location>
        <begin position="94"/>
        <end position="114"/>
    </location>
</feature>
<feature type="transmembrane region" description="Helical" evidence="23">
    <location>
        <begin position="226"/>
        <end position="245"/>
    </location>
</feature>
<keyword evidence="16" id="KW-0804">Transcription</keyword>
<evidence type="ECO:0000256" key="1">
    <source>
        <dbReference type="ARBA" id="ARBA00001933"/>
    </source>
</evidence>
<dbReference type="InterPro" id="IPR037185">
    <property type="entry name" value="EmrE-like"/>
</dbReference>
<dbReference type="InterPro" id="IPR015422">
    <property type="entry name" value="PyrdxlP-dep_Trfase_small"/>
</dbReference>
<dbReference type="InterPro" id="IPR015421">
    <property type="entry name" value="PyrdxlP-dep_Trfase_major"/>
</dbReference>
<keyword evidence="23" id="KW-0472">Membrane</keyword>
<dbReference type="FunFam" id="2.40.50.360:FF:000001">
    <property type="entry name" value="RuvB-like helicase"/>
    <property type="match status" value="1"/>
</dbReference>
<name>A0ABD2CQG0_VESMC</name>
<feature type="transmembrane region" description="Helical" evidence="23">
    <location>
        <begin position="121"/>
        <end position="140"/>
    </location>
</feature>
<dbReference type="Proteomes" id="UP001607303">
    <property type="component" value="Unassembled WGS sequence"/>
</dbReference>
<dbReference type="Pfam" id="PF03151">
    <property type="entry name" value="TPT"/>
    <property type="match status" value="1"/>
</dbReference>
<evidence type="ECO:0000313" key="25">
    <source>
        <dbReference type="EMBL" id="KAL2747354.1"/>
    </source>
</evidence>
<keyword evidence="26" id="KW-1185">Reference proteome</keyword>
<dbReference type="InterPro" id="IPR003437">
    <property type="entry name" value="GcvP"/>
</dbReference>
<feature type="modified residue" description="N6-(pyridoxal phosphate)lysine" evidence="22">
    <location>
        <position position="1528"/>
    </location>
</feature>
<dbReference type="InterPro" id="IPR049315">
    <property type="entry name" value="GDC-P_N"/>
</dbReference>
<dbReference type="GO" id="GO:0042127">
    <property type="term" value="P:regulation of cell population proliferation"/>
    <property type="evidence" value="ECO:0007669"/>
    <property type="project" value="UniProtKB-ARBA"/>
</dbReference>
<keyword evidence="8" id="KW-0132">Cell division</keyword>
<comment type="subcellular location">
    <subcellularLocation>
        <location evidence="3">Nucleus</location>
    </subcellularLocation>
</comment>
<dbReference type="Gene3D" id="3.40.50.300">
    <property type="entry name" value="P-loop containing nucleotide triphosphate hydrolases"/>
    <property type="match status" value="1"/>
</dbReference>
<evidence type="ECO:0000256" key="12">
    <source>
        <dbReference type="ARBA" id="ARBA00022840"/>
    </source>
</evidence>
<dbReference type="InterPro" id="IPR027417">
    <property type="entry name" value="P-loop_NTPase"/>
</dbReference>
<evidence type="ECO:0000256" key="19">
    <source>
        <dbReference type="ARBA" id="ARBA00023306"/>
    </source>
</evidence>
<dbReference type="GO" id="GO:0006310">
    <property type="term" value="P:DNA recombination"/>
    <property type="evidence" value="ECO:0007669"/>
    <property type="project" value="UniProtKB-KW"/>
</dbReference>
<keyword evidence="15" id="KW-0805">Transcription regulation</keyword>
<feature type="transmembrane region" description="Helical" evidence="23">
    <location>
        <begin position="195"/>
        <end position="214"/>
    </location>
</feature>
<dbReference type="SMART" id="SM00382">
    <property type="entry name" value="AAA"/>
    <property type="match status" value="1"/>
</dbReference>
<dbReference type="GO" id="GO:0051301">
    <property type="term" value="P:cell division"/>
    <property type="evidence" value="ECO:0007669"/>
    <property type="project" value="UniProtKB-KW"/>
</dbReference>
<dbReference type="GO" id="GO:0003712">
    <property type="term" value="F:transcription coregulator activity"/>
    <property type="evidence" value="ECO:0007669"/>
    <property type="project" value="UniProtKB-ARBA"/>
</dbReference>
<dbReference type="InterPro" id="IPR020581">
    <property type="entry name" value="GDC_P"/>
</dbReference>
<dbReference type="FunFam" id="3.90.1150.10:FF:000007">
    <property type="entry name" value="Glycine dehydrogenase (decarboxylating), mitochondrial"/>
    <property type="match status" value="1"/>
</dbReference>
<dbReference type="Pfam" id="PF21478">
    <property type="entry name" value="GcvP2_C"/>
    <property type="match status" value="1"/>
</dbReference>
<protein>
    <recommendedName>
        <fullName evidence="21">Pontin</fullName>
        <ecNumber evidence="6">1.4.4.2</ecNumber>
        <ecNumber evidence="7">3.6.4.12</ecNumber>
    </recommendedName>
</protein>
<evidence type="ECO:0000256" key="4">
    <source>
        <dbReference type="ARBA" id="ARBA00007519"/>
    </source>
</evidence>
<dbReference type="SUPFAM" id="SSF52540">
    <property type="entry name" value="P-loop containing nucleoside triphosphate hydrolases"/>
    <property type="match status" value="1"/>
</dbReference>
<evidence type="ECO:0000256" key="15">
    <source>
        <dbReference type="ARBA" id="ARBA00023015"/>
    </source>
</evidence>
<evidence type="ECO:0000256" key="16">
    <source>
        <dbReference type="ARBA" id="ARBA00023163"/>
    </source>
</evidence>
<dbReference type="InterPro" id="IPR042487">
    <property type="entry name" value="RuvBL1/2_DNA/RNA_bd_dom"/>
</dbReference>
<comment type="cofactor">
    <cofactor evidence="1 22">
        <name>pyridoxal 5'-phosphate</name>
        <dbReference type="ChEBI" id="CHEBI:597326"/>
    </cofactor>
</comment>
<keyword evidence="17" id="KW-0233">DNA recombination</keyword>
<feature type="domain" description="AAA+ ATPase" evidence="24">
    <location>
        <begin position="438"/>
        <end position="741"/>
    </location>
</feature>
<evidence type="ECO:0000259" key="24">
    <source>
        <dbReference type="SMART" id="SM00382"/>
    </source>
</evidence>
<dbReference type="Pfam" id="PF06068">
    <property type="entry name" value="TIP49"/>
    <property type="match status" value="1"/>
</dbReference>
<keyword evidence="10" id="KW-0378">Hydrolase</keyword>
<keyword evidence="18" id="KW-0539">Nucleus</keyword>
<evidence type="ECO:0000256" key="13">
    <source>
        <dbReference type="ARBA" id="ARBA00022898"/>
    </source>
</evidence>
<evidence type="ECO:0000256" key="5">
    <source>
        <dbReference type="ARBA" id="ARBA00010756"/>
    </source>
</evidence>